<protein>
    <submittedName>
        <fullName evidence="2">Uncharacterized protein</fullName>
    </submittedName>
</protein>
<dbReference type="Proteomes" id="UP000077315">
    <property type="component" value="Unassembled WGS sequence"/>
</dbReference>
<feature type="compositionally biased region" description="Acidic residues" evidence="1">
    <location>
        <begin position="122"/>
        <end position="135"/>
    </location>
</feature>
<evidence type="ECO:0000313" key="3">
    <source>
        <dbReference type="Proteomes" id="UP000077315"/>
    </source>
</evidence>
<keyword evidence="3" id="KW-1185">Reference proteome</keyword>
<dbReference type="GeneID" id="28998655"/>
<dbReference type="VEuPathDB" id="FungiDB:PHYBLDRAFT_176356"/>
<sequence length="135" mass="15487">MLLGKSESIQKELLGSDIFFKRQKICRKCQYKKTVAYGHGESVSEKNCVSSLFVVTFPTKFLTLKSAVFQFNSRGREILRLESTSLMASQGRSRREGRKFCTKSPIITIDPKKKAGEKEPVEDQPVEEYDWELLD</sequence>
<evidence type="ECO:0000256" key="1">
    <source>
        <dbReference type="SAM" id="MobiDB-lite"/>
    </source>
</evidence>
<evidence type="ECO:0000313" key="2">
    <source>
        <dbReference type="EMBL" id="OAD65166.1"/>
    </source>
</evidence>
<dbReference type="InParanoid" id="A0A162PFD3"/>
<dbReference type="EMBL" id="KV441030">
    <property type="protein sequence ID" value="OAD65166.1"/>
    <property type="molecule type" value="Genomic_DNA"/>
</dbReference>
<organism evidence="2 3">
    <name type="scientific">Phycomyces blakesleeanus (strain ATCC 8743b / DSM 1359 / FGSC 10004 / NBRC 33097 / NRRL 1555)</name>
    <dbReference type="NCBI Taxonomy" id="763407"/>
    <lineage>
        <taxon>Eukaryota</taxon>
        <taxon>Fungi</taxon>
        <taxon>Fungi incertae sedis</taxon>
        <taxon>Mucoromycota</taxon>
        <taxon>Mucoromycotina</taxon>
        <taxon>Mucoromycetes</taxon>
        <taxon>Mucorales</taxon>
        <taxon>Phycomycetaceae</taxon>
        <taxon>Phycomyces</taxon>
    </lineage>
</organism>
<name>A0A162PFD3_PHYB8</name>
<reference evidence="3" key="1">
    <citation type="submission" date="2015-06" db="EMBL/GenBank/DDBJ databases">
        <title>Expansion of signal transduction pathways in fungi by whole-genome duplication.</title>
        <authorList>
            <consortium name="DOE Joint Genome Institute"/>
            <person name="Corrochano L.M."/>
            <person name="Kuo A."/>
            <person name="Marcet-Houben M."/>
            <person name="Polaino S."/>
            <person name="Salamov A."/>
            <person name="Villalobos J.M."/>
            <person name="Alvarez M.I."/>
            <person name="Avalos J."/>
            <person name="Benito E.P."/>
            <person name="Benoit I."/>
            <person name="Burger G."/>
            <person name="Camino L.P."/>
            <person name="Canovas D."/>
            <person name="Cerda-Olmedo E."/>
            <person name="Cheng J.-F."/>
            <person name="Dominguez A."/>
            <person name="Elias M."/>
            <person name="Eslava A.P."/>
            <person name="Glaser F."/>
            <person name="Grimwood J."/>
            <person name="Gutierrez G."/>
            <person name="Heitman J."/>
            <person name="Henrissat B."/>
            <person name="Iturriaga E.A."/>
            <person name="Lang B.F."/>
            <person name="Lavin J.L."/>
            <person name="Lee S."/>
            <person name="Li W."/>
            <person name="Lindquist E."/>
            <person name="Lopez-Garcia S."/>
            <person name="Luque E.M."/>
            <person name="Marcos A.T."/>
            <person name="Martin J."/>
            <person name="McCluskey K."/>
            <person name="Medina H.R."/>
            <person name="Miralles-Duran A."/>
            <person name="Miyazaki A."/>
            <person name="Munoz-Torres E."/>
            <person name="Oguiza J.A."/>
            <person name="Ohm R."/>
            <person name="Olmedo M."/>
            <person name="Orejas M."/>
            <person name="Ortiz-Castellanos L."/>
            <person name="Pisabarro A.G."/>
            <person name="Rodriguez-Romero J."/>
            <person name="Ruiz-Herrera J."/>
            <person name="Ruiz-Vazquez R."/>
            <person name="Sanz C."/>
            <person name="Schackwitz W."/>
            <person name="Schmutz J."/>
            <person name="Shahriari M."/>
            <person name="Shelest E."/>
            <person name="Silva-Franco F."/>
            <person name="Soanes D."/>
            <person name="Syed K."/>
            <person name="Tagua V.G."/>
            <person name="Talbot N.J."/>
            <person name="Thon M."/>
            <person name="De vries R.P."/>
            <person name="Wiebenga A."/>
            <person name="Yadav J.S."/>
            <person name="Braun E.L."/>
            <person name="Baker S."/>
            <person name="Garre V."/>
            <person name="Horwitz B."/>
            <person name="Torres-Martinez S."/>
            <person name="Idnurm A."/>
            <person name="Herrera-Estrella A."/>
            <person name="Gabaldon T."/>
            <person name="Grigoriev I.V."/>
        </authorList>
    </citation>
    <scope>NUCLEOTIDE SEQUENCE [LARGE SCALE GENOMIC DNA]</scope>
    <source>
        <strain evidence="3">NRRL 1555(-)</strain>
    </source>
</reference>
<dbReference type="AlphaFoldDB" id="A0A162PFD3"/>
<dbReference type="RefSeq" id="XP_018283206.1">
    <property type="nucleotide sequence ID" value="XM_018437749.1"/>
</dbReference>
<gene>
    <name evidence="2" type="ORF">PHYBLDRAFT_176356</name>
</gene>
<feature type="region of interest" description="Disordered" evidence="1">
    <location>
        <begin position="107"/>
        <end position="135"/>
    </location>
</feature>
<proteinExistence type="predicted"/>
<feature type="compositionally biased region" description="Basic and acidic residues" evidence="1">
    <location>
        <begin position="110"/>
        <end position="121"/>
    </location>
</feature>
<accession>A0A162PFD3</accession>